<dbReference type="PANTHER" id="PTHR46211:SF10">
    <property type="entry name" value="EXPORTED PROTEIN"/>
    <property type="match status" value="1"/>
</dbReference>
<dbReference type="PROSITE" id="PS51704">
    <property type="entry name" value="GP_PDE"/>
    <property type="match status" value="1"/>
</dbReference>
<dbReference type="PANTHER" id="PTHR46211">
    <property type="entry name" value="GLYCEROPHOSPHORYL DIESTER PHOSPHODIESTERASE"/>
    <property type="match status" value="1"/>
</dbReference>
<keyword evidence="3" id="KW-1185">Reference proteome</keyword>
<proteinExistence type="predicted"/>
<accession>A0A4R8LDK5</accession>
<dbReference type="InterPro" id="IPR017946">
    <property type="entry name" value="PLC-like_Pdiesterase_TIM-brl"/>
</dbReference>
<gene>
    <name evidence="2" type="ORF">BX592_12791</name>
</gene>
<feature type="domain" description="GP-PDE" evidence="1">
    <location>
        <begin position="64"/>
        <end position="331"/>
    </location>
</feature>
<dbReference type="Pfam" id="PF03009">
    <property type="entry name" value="GDPD"/>
    <property type="match status" value="1"/>
</dbReference>
<dbReference type="EMBL" id="SORE01000027">
    <property type="protein sequence ID" value="TDY40209.1"/>
    <property type="molecule type" value="Genomic_DNA"/>
</dbReference>
<name>A0A4R8LDK5_9BURK</name>
<dbReference type="Gene3D" id="3.20.20.190">
    <property type="entry name" value="Phosphatidylinositol (PI) phosphodiesterase"/>
    <property type="match status" value="1"/>
</dbReference>
<dbReference type="AlphaFoldDB" id="A0A4R8LDK5"/>
<reference evidence="2 3" key="1">
    <citation type="submission" date="2019-03" db="EMBL/GenBank/DDBJ databases">
        <title>Genomic Encyclopedia of Type Strains, Phase III (KMG-III): the genomes of soil and plant-associated and newly described type strains.</title>
        <authorList>
            <person name="Whitman W."/>
        </authorList>
    </citation>
    <scope>NUCLEOTIDE SEQUENCE [LARGE SCALE GENOMIC DNA]</scope>
    <source>
        <strain evidence="2 3">LMG 29544</strain>
    </source>
</reference>
<evidence type="ECO:0000259" key="1">
    <source>
        <dbReference type="PROSITE" id="PS51704"/>
    </source>
</evidence>
<dbReference type="GO" id="GO:0006629">
    <property type="term" value="P:lipid metabolic process"/>
    <property type="evidence" value="ECO:0007669"/>
    <property type="project" value="InterPro"/>
</dbReference>
<evidence type="ECO:0000313" key="3">
    <source>
        <dbReference type="Proteomes" id="UP000295509"/>
    </source>
</evidence>
<dbReference type="SUPFAM" id="SSF51695">
    <property type="entry name" value="PLC-like phosphodiesterases"/>
    <property type="match status" value="1"/>
</dbReference>
<organism evidence="2 3">
    <name type="scientific">Paraburkholderia rhizosphaerae</name>
    <dbReference type="NCBI Taxonomy" id="480658"/>
    <lineage>
        <taxon>Bacteria</taxon>
        <taxon>Pseudomonadati</taxon>
        <taxon>Pseudomonadota</taxon>
        <taxon>Betaproteobacteria</taxon>
        <taxon>Burkholderiales</taxon>
        <taxon>Burkholderiaceae</taxon>
        <taxon>Paraburkholderia</taxon>
    </lineage>
</organism>
<dbReference type="InterPro" id="IPR030395">
    <property type="entry name" value="GP_PDE_dom"/>
</dbReference>
<dbReference type="OrthoDB" id="9795622at2"/>
<evidence type="ECO:0000313" key="2">
    <source>
        <dbReference type="EMBL" id="TDY40209.1"/>
    </source>
</evidence>
<dbReference type="GO" id="GO:0008081">
    <property type="term" value="F:phosphoric diester hydrolase activity"/>
    <property type="evidence" value="ECO:0007669"/>
    <property type="project" value="InterPro"/>
</dbReference>
<protein>
    <submittedName>
        <fullName evidence="2">Glycerophosphoryl diester phosphodiesterase</fullName>
    </submittedName>
</protein>
<dbReference type="CDD" id="cd08580">
    <property type="entry name" value="GDPD_Rv2277c_like"/>
    <property type="match status" value="1"/>
</dbReference>
<dbReference type="Proteomes" id="UP000295509">
    <property type="component" value="Unassembled WGS sequence"/>
</dbReference>
<sequence>MIYNDPPAFAPHRLVLTLSTLKARIHVFRTICAASALSAVLLVSACGAGSAAQPSDAMAASTLPRIVAHRAGTADAPENTLEAIHAAIANRADAIWLTVQLSADGVPVLYRPADLSALTDASGPVASRTAAELARINAGWTFKVGDAYPYRAAPVPVPTLRDALRAIPAGMPVILDMKALPAGPQTLAVARVLTDEDAWSRVTLYSTDDAYQRSFAVYPQARLFESRDATRTRLVHTLLAGSCGDAPAAHTWTAFEMHRALTVTEKFTLGEGRSEVSATLWTPATVACFRQQPDVRIVAIAVNNADDYRAAACLGIDAVLSDSPRQMSAIRAALGAALVTTSRGAQSKAIDCGDVKAEHG</sequence>
<comment type="caution">
    <text evidence="2">The sequence shown here is derived from an EMBL/GenBank/DDBJ whole genome shotgun (WGS) entry which is preliminary data.</text>
</comment>